<proteinExistence type="predicted"/>
<comment type="caution">
    <text evidence="1">The sequence shown here is derived from an EMBL/GenBank/DDBJ whole genome shotgun (WGS) entry which is preliminary data.</text>
</comment>
<feature type="non-terminal residue" evidence="1">
    <location>
        <position position="1"/>
    </location>
</feature>
<dbReference type="EMBL" id="JAEFCI010006124">
    <property type="protein sequence ID" value="KAG5459889.1"/>
    <property type="molecule type" value="Genomic_DNA"/>
</dbReference>
<dbReference type="Proteomes" id="UP000673691">
    <property type="component" value="Unassembled WGS sequence"/>
</dbReference>
<accession>A0A8H7ZVG4</accession>
<dbReference type="AlphaFoldDB" id="A0A8H7ZVG4"/>
<organism evidence="1 2">
    <name type="scientific">Olpidium bornovanus</name>
    <dbReference type="NCBI Taxonomy" id="278681"/>
    <lineage>
        <taxon>Eukaryota</taxon>
        <taxon>Fungi</taxon>
        <taxon>Fungi incertae sedis</taxon>
        <taxon>Olpidiomycota</taxon>
        <taxon>Olpidiomycotina</taxon>
        <taxon>Olpidiomycetes</taxon>
        <taxon>Olpidiales</taxon>
        <taxon>Olpidiaceae</taxon>
        <taxon>Olpidium</taxon>
    </lineage>
</organism>
<sequence>PLARLGTQSTASSTRIGQILRGKPVISHRRKKSRLSRCEILVPLPEFQPGETRLAICASQHARLPVVKLSLPAPNRCGRGLPQSSRDGNTSCFRYAFRVDGGAPWRRRHHKSSGKTERSFGLVRARRKFTFERTTGREDVTYPVRVAGAVAGALGKCAAMRRIEERIGASRSRIMQKPFPFDTN</sequence>
<protein>
    <submittedName>
        <fullName evidence="1">Uncharacterized protein</fullName>
    </submittedName>
</protein>
<evidence type="ECO:0000313" key="2">
    <source>
        <dbReference type="Proteomes" id="UP000673691"/>
    </source>
</evidence>
<evidence type="ECO:0000313" key="1">
    <source>
        <dbReference type="EMBL" id="KAG5459889.1"/>
    </source>
</evidence>
<keyword evidence="2" id="KW-1185">Reference proteome</keyword>
<reference evidence="1 2" key="1">
    <citation type="journal article" name="Sci. Rep.">
        <title>Genome-scale phylogenetic analyses confirm Olpidium as the closest living zoosporic fungus to the non-flagellated, terrestrial fungi.</title>
        <authorList>
            <person name="Chang Y."/>
            <person name="Rochon D."/>
            <person name="Sekimoto S."/>
            <person name="Wang Y."/>
            <person name="Chovatia M."/>
            <person name="Sandor L."/>
            <person name="Salamov A."/>
            <person name="Grigoriev I.V."/>
            <person name="Stajich J.E."/>
            <person name="Spatafora J.W."/>
        </authorList>
    </citation>
    <scope>NUCLEOTIDE SEQUENCE [LARGE SCALE GENOMIC DNA]</scope>
    <source>
        <strain evidence="1">S191</strain>
    </source>
</reference>
<gene>
    <name evidence="1" type="ORF">BJ554DRAFT_8136</name>
</gene>
<name>A0A8H7ZVG4_9FUNG</name>